<sequence length="191" mass="21667">MIFNAIQFAADAHAGQYRKGTNIPYISHPVNVMKTLCQQGCDEETIAAGILHDVVEDTPVTLEMVEQHFGKRVARLVAGASEQDKITDKHLPEPDWKVRKQRTLHHLEQESDLSVLMISCADKLDNARAILHDYREKGEELWSRFKAGKDEQKWYYSSLAGVLVKRGNEHGNPLLKMALELETTVNQIFLS</sequence>
<dbReference type="AlphaFoldDB" id="A0A0S7C0U1"/>
<proteinExistence type="predicted"/>
<dbReference type="Pfam" id="PF13328">
    <property type="entry name" value="HD_4"/>
    <property type="match status" value="1"/>
</dbReference>
<dbReference type="InterPro" id="IPR003607">
    <property type="entry name" value="HD/PDEase_dom"/>
</dbReference>
<evidence type="ECO:0000259" key="1">
    <source>
        <dbReference type="SMART" id="SM00471"/>
    </source>
</evidence>
<dbReference type="STRING" id="1678841.TBC1_112342"/>
<evidence type="ECO:0000313" key="2">
    <source>
        <dbReference type="EMBL" id="GAP44178.1"/>
    </source>
</evidence>
<reference evidence="2" key="1">
    <citation type="journal article" date="2015" name="Genome Announc.">
        <title>Draft Genome Sequence of Bacteroidales Strain TBC1, a Novel Isolate from a Methanogenic Wastewater Treatment System.</title>
        <authorList>
            <person name="Tourlousse D.M."/>
            <person name="Matsuura N."/>
            <person name="Sun L."/>
            <person name="Toyonaga M."/>
            <person name="Kuroda K."/>
            <person name="Ohashi A."/>
            <person name="Cruz R."/>
            <person name="Yamaguchi T."/>
            <person name="Sekiguchi Y."/>
        </authorList>
    </citation>
    <scope>NUCLEOTIDE SEQUENCE [LARGE SCALE GENOMIC DNA]</scope>
    <source>
        <strain evidence="2">TBC1</strain>
    </source>
</reference>
<dbReference type="EMBL" id="DF968182">
    <property type="protein sequence ID" value="GAP44178.1"/>
    <property type="molecule type" value="Genomic_DNA"/>
</dbReference>
<organism evidence="2">
    <name type="scientific">Lentimicrobium saccharophilum</name>
    <dbReference type="NCBI Taxonomy" id="1678841"/>
    <lineage>
        <taxon>Bacteria</taxon>
        <taxon>Pseudomonadati</taxon>
        <taxon>Bacteroidota</taxon>
        <taxon>Bacteroidia</taxon>
        <taxon>Bacteroidales</taxon>
        <taxon>Lentimicrobiaceae</taxon>
        <taxon>Lentimicrobium</taxon>
    </lineage>
</organism>
<protein>
    <submittedName>
        <fullName evidence="2">Protein containing HD domain</fullName>
    </submittedName>
</protein>
<name>A0A0S7C0U1_9BACT</name>
<evidence type="ECO:0000313" key="3">
    <source>
        <dbReference type="Proteomes" id="UP000053091"/>
    </source>
</evidence>
<dbReference type="PANTHER" id="PTHR46246:SF1">
    <property type="entry name" value="GUANOSINE-3',5'-BIS(DIPHOSPHATE) 3'-PYROPHOSPHOHYDROLASE MESH1"/>
    <property type="match status" value="1"/>
</dbReference>
<dbReference type="PANTHER" id="PTHR46246">
    <property type="entry name" value="GUANOSINE-3',5'-BIS(DIPHOSPHATE) 3'-PYROPHOSPHOHYDROLASE MESH1"/>
    <property type="match status" value="1"/>
</dbReference>
<keyword evidence="3" id="KW-1185">Reference proteome</keyword>
<dbReference type="RefSeq" id="WP_062042523.1">
    <property type="nucleotide sequence ID" value="NZ_DF968182.1"/>
</dbReference>
<gene>
    <name evidence="2" type="ORF">TBC1_112342</name>
</gene>
<dbReference type="Gene3D" id="1.10.3210.10">
    <property type="entry name" value="Hypothetical protein af1432"/>
    <property type="match status" value="1"/>
</dbReference>
<dbReference type="OrthoDB" id="9802385at2"/>
<feature type="domain" description="HD/PDEase" evidence="1">
    <location>
        <begin position="21"/>
        <end position="136"/>
    </location>
</feature>
<dbReference type="SMART" id="SM00471">
    <property type="entry name" value="HDc"/>
    <property type="match status" value="1"/>
</dbReference>
<dbReference type="Proteomes" id="UP000053091">
    <property type="component" value="Unassembled WGS sequence"/>
</dbReference>
<dbReference type="InterPro" id="IPR052194">
    <property type="entry name" value="MESH1"/>
</dbReference>
<dbReference type="SUPFAM" id="SSF109604">
    <property type="entry name" value="HD-domain/PDEase-like"/>
    <property type="match status" value="1"/>
</dbReference>
<accession>A0A0S7C0U1</accession>
<dbReference type="CDD" id="cd00077">
    <property type="entry name" value="HDc"/>
    <property type="match status" value="1"/>
</dbReference>
<dbReference type="PATRIC" id="fig|1678841.3.peg.2619"/>
<dbReference type="GO" id="GO:0008893">
    <property type="term" value="F:guanosine-3',5'-bis(diphosphate) 3'-diphosphatase activity"/>
    <property type="evidence" value="ECO:0007669"/>
    <property type="project" value="TreeGrafter"/>
</dbReference>